<protein>
    <submittedName>
        <fullName evidence="2">Uncharacterized protein</fullName>
    </submittedName>
</protein>
<evidence type="ECO:0000313" key="3">
    <source>
        <dbReference type="Proteomes" id="UP001398420"/>
    </source>
</evidence>
<evidence type="ECO:0000256" key="1">
    <source>
        <dbReference type="SAM" id="MobiDB-lite"/>
    </source>
</evidence>
<reference evidence="2 3" key="1">
    <citation type="submission" date="2024-04" db="EMBL/GenBank/DDBJ databases">
        <authorList>
            <person name="Wu Y.S."/>
            <person name="Zhang L."/>
        </authorList>
    </citation>
    <scope>NUCLEOTIDE SEQUENCE [LARGE SCALE GENOMIC DNA]</scope>
    <source>
        <strain evidence="2 3">KG-01</strain>
    </source>
</reference>
<keyword evidence="3" id="KW-1185">Reference proteome</keyword>
<sequence length="100" mass="11639">MGYILPITPYQSIQYANIQRASLSEPYGQIMAVEIVRKQTRSEKSRERTMDRIFEETERETEREQDVLPFPPMKPVLIKKPEEKTIAEITGKGYIVSTYA</sequence>
<name>A0ABU9LIN4_9BACL</name>
<comment type="caution">
    <text evidence="2">The sequence shown here is derived from an EMBL/GenBank/DDBJ whole genome shotgun (WGS) entry which is preliminary data.</text>
</comment>
<gene>
    <name evidence="2" type="ORF">AAF454_00315</name>
</gene>
<dbReference type="RefSeq" id="WP_068455376.1">
    <property type="nucleotide sequence ID" value="NZ_CP147847.1"/>
</dbReference>
<dbReference type="EMBL" id="JBCEWA010000001">
    <property type="protein sequence ID" value="MEL5986858.1"/>
    <property type="molecule type" value="Genomic_DNA"/>
</dbReference>
<organism evidence="2 3">
    <name type="scientific">Kurthia gibsonii</name>
    <dbReference type="NCBI Taxonomy" id="33946"/>
    <lineage>
        <taxon>Bacteria</taxon>
        <taxon>Bacillati</taxon>
        <taxon>Bacillota</taxon>
        <taxon>Bacilli</taxon>
        <taxon>Bacillales</taxon>
        <taxon>Caryophanaceae</taxon>
        <taxon>Kurthia</taxon>
    </lineage>
</organism>
<accession>A0ABU9LIN4</accession>
<feature type="region of interest" description="Disordered" evidence="1">
    <location>
        <begin position="41"/>
        <end position="66"/>
    </location>
</feature>
<dbReference type="Proteomes" id="UP001398420">
    <property type="component" value="Unassembled WGS sequence"/>
</dbReference>
<evidence type="ECO:0000313" key="2">
    <source>
        <dbReference type="EMBL" id="MEL5986858.1"/>
    </source>
</evidence>
<proteinExistence type="predicted"/>